<dbReference type="Proteomes" id="UP000198979">
    <property type="component" value="Unassembled WGS sequence"/>
</dbReference>
<dbReference type="RefSeq" id="WP_091704974.1">
    <property type="nucleotide sequence ID" value="NZ_FOJQ01000076.1"/>
</dbReference>
<protein>
    <recommendedName>
        <fullName evidence="6">Very short patch repair endonuclease</fullName>
        <ecNumber evidence="6">3.1.-.-</ecNumber>
    </recommendedName>
</protein>
<keyword evidence="5 6" id="KW-0234">DNA repair</keyword>
<dbReference type="GO" id="GO:0016787">
    <property type="term" value="F:hydrolase activity"/>
    <property type="evidence" value="ECO:0007669"/>
    <property type="project" value="UniProtKB-KW"/>
</dbReference>
<evidence type="ECO:0000256" key="1">
    <source>
        <dbReference type="ARBA" id="ARBA00022722"/>
    </source>
</evidence>
<proteinExistence type="inferred from homology"/>
<dbReference type="NCBIfam" id="TIGR00632">
    <property type="entry name" value="vsr"/>
    <property type="match status" value="1"/>
</dbReference>
<evidence type="ECO:0000256" key="4">
    <source>
        <dbReference type="ARBA" id="ARBA00022801"/>
    </source>
</evidence>
<dbReference type="GO" id="GO:0006298">
    <property type="term" value="P:mismatch repair"/>
    <property type="evidence" value="ECO:0007669"/>
    <property type="project" value="UniProtKB-UniRule"/>
</dbReference>
<dbReference type="CDD" id="cd00221">
    <property type="entry name" value="Vsr"/>
    <property type="match status" value="1"/>
</dbReference>
<evidence type="ECO:0000256" key="3">
    <source>
        <dbReference type="ARBA" id="ARBA00022763"/>
    </source>
</evidence>
<sequence>MADNMSKENRTKTMKAIRSQSRLENRLTKELWRRGYRFRKNDKTLFGKPDISLKKYKIAIFIDSCFWHVCPIHGNKPKSNQEYWDKKLLRNQQRDIKVNDYYKKNGWHVKRIWEHEIKKDLDAVVDDISNFIDKVKNQNKKP</sequence>
<dbReference type="InterPro" id="IPR004603">
    <property type="entry name" value="DNA_mismatch_endonuc_vsr"/>
</dbReference>
<keyword evidence="3 6" id="KW-0227">DNA damage</keyword>
<organism evidence="7 8">
    <name type="scientific">Anoxybacillus pushchinoensis</name>
    <dbReference type="NCBI Taxonomy" id="150248"/>
    <lineage>
        <taxon>Bacteria</taxon>
        <taxon>Bacillati</taxon>
        <taxon>Bacillota</taxon>
        <taxon>Bacilli</taxon>
        <taxon>Bacillales</taxon>
        <taxon>Anoxybacillaceae</taxon>
        <taxon>Anoxybacillus</taxon>
    </lineage>
</organism>
<comment type="function">
    <text evidence="6">May nick specific sequences that contain T:G mispairs resulting from m5C-deamination.</text>
</comment>
<dbReference type="AlphaFoldDB" id="A0A1I0U3E1"/>
<keyword evidence="4 6" id="KW-0378">Hydrolase</keyword>
<dbReference type="Pfam" id="PF03852">
    <property type="entry name" value="Vsr"/>
    <property type="match status" value="1"/>
</dbReference>
<evidence type="ECO:0000256" key="2">
    <source>
        <dbReference type="ARBA" id="ARBA00022759"/>
    </source>
</evidence>
<dbReference type="GO" id="GO:0004519">
    <property type="term" value="F:endonuclease activity"/>
    <property type="evidence" value="ECO:0007669"/>
    <property type="project" value="UniProtKB-KW"/>
</dbReference>
<name>A0A1I0U3E1_9BACL</name>
<evidence type="ECO:0000313" key="8">
    <source>
        <dbReference type="Proteomes" id="UP000198979"/>
    </source>
</evidence>
<evidence type="ECO:0000313" key="7">
    <source>
        <dbReference type="EMBL" id="SFA58544.1"/>
    </source>
</evidence>
<gene>
    <name evidence="7" type="ORF">SAMN05216169_10762</name>
</gene>
<dbReference type="EC" id="3.1.-.-" evidence="6"/>
<dbReference type="PIRSF" id="PIRSF018267">
    <property type="entry name" value="VSR_endonuc"/>
    <property type="match status" value="1"/>
</dbReference>
<keyword evidence="1 6" id="KW-0540">Nuclease</keyword>
<dbReference type="OrthoDB" id="9801520at2"/>
<dbReference type="SUPFAM" id="SSF52980">
    <property type="entry name" value="Restriction endonuclease-like"/>
    <property type="match status" value="1"/>
</dbReference>
<keyword evidence="2 6" id="KW-0255">Endonuclease</keyword>
<evidence type="ECO:0000256" key="5">
    <source>
        <dbReference type="ARBA" id="ARBA00023204"/>
    </source>
</evidence>
<dbReference type="Gene3D" id="3.40.960.10">
    <property type="entry name" value="VSR Endonuclease"/>
    <property type="match status" value="1"/>
</dbReference>
<keyword evidence="8" id="KW-1185">Reference proteome</keyword>
<accession>A0A1I0U3E1</accession>
<evidence type="ECO:0000256" key="6">
    <source>
        <dbReference type="PIRNR" id="PIRNR018267"/>
    </source>
</evidence>
<dbReference type="STRING" id="150248.SAMN05216169_10762"/>
<comment type="similarity">
    <text evidence="6">Belongs to the vsr family.</text>
</comment>
<dbReference type="InterPro" id="IPR011335">
    <property type="entry name" value="Restrct_endonuc-II-like"/>
</dbReference>
<reference evidence="8" key="1">
    <citation type="submission" date="2016-10" db="EMBL/GenBank/DDBJ databases">
        <authorList>
            <person name="Varghese N."/>
            <person name="Submissions S."/>
        </authorList>
    </citation>
    <scope>NUCLEOTIDE SEQUENCE [LARGE SCALE GENOMIC DNA]</scope>
    <source>
        <strain evidence="8">K1</strain>
    </source>
</reference>
<dbReference type="EMBL" id="FOJQ01000076">
    <property type="protein sequence ID" value="SFA58544.1"/>
    <property type="molecule type" value="Genomic_DNA"/>
</dbReference>